<dbReference type="Proteomes" id="UP001165289">
    <property type="component" value="Unassembled WGS sequence"/>
</dbReference>
<reference evidence="1 2" key="1">
    <citation type="journal article" date="2023" name="BMC Biol.">
        <title>The compact genome of the sponge Oopsacas minuta (Hexactinellida) is lacking key metazoan core genes.</title>
        <authorList>
            <person name="Santini S."/>
            <person name="Schenkelaars Q."/>
            <person name="Jourda C."/>
            <person name="Duchesne M."/>
            <person name="Belahbib H."/>
            <person name="Rocher C."/>
            <person name="Selva M."/>
            <person name="Riesgo A."/>
            <person name="Vervoort M."/>
            <person name="Leys S.P."/>
            <person name="Kodjabachian L."/>
            <person name="Le Bivic A."/>
            <person name="Borchiellini C."/>
            <person name="Claverie J.M."/>
            <person name="Renard E."/>
        </authorList>
    </citation>
    <scope>NUCLEOTIDE SEQUENCE [LARGE SCALE GENOMIC DNA]</scope>
    <source>
        <strain evidence="1">SPO-2</strain>
    </source>
</reference>
<keyword evidence="2" id="KW-1185">Reference proteome</keyword>
<gene>
    <name evidence="1" type="ORF">LOD99_4029</name>
</gene>
<sequence length="280" mass="31691">MRSEGFTLGSDQEVRVDIVRLMLDDKMAGILSEAGGASCQLCKATHKELSDRELIIQGFLSTGTLLMQFNFSAKKKTVIYFLTSFKPTWFTLLIYHLSCGKCTWSPTSLAIKNSMIFVRNLIEKKTRMRIDQPNASGGTSSTGTVARRAFSCDSKYIECVLVLAHSEEILIEFNLVRAPKSFSEEGSEVCNKLLRKYGENLASKSSFEDNAIDIFVRLASESDPVLNQFRSSLVCERLDRDKKERDLLVQVIKQRVDVFEEEQREFTVSNLDDINTIHIT</sequence>
<accession>A0AAV7JVK9</accession>
<proteinExistence type="predicted"/>
<comment type="caution">
    <text evidence="1">The sequence shown here is derived from an EMBL/GenBank/DDBJ whole genome shotgun (WGS) entry which is preliminary data.</text>
</comment>
<evidence type="ECO:0000313" key="1">
    <source>
        <dbReference type="EMBL" id="KAI6652952.1"/>
    </source>
</evidence>
<organism evidence="1 2">
    <name type="scientific">Oopsacas minuta</name>
    <dbReference type="NCBI Taxonomy" id="111878"/>
    <lineage>
        <taxon>Eukaryota</taxon>
        <taxon>Metazoa</taxon>
        <taxon>Porifera</taxon>
        <taxon>Hexactinellida</taxon>
        <taxon>Hexasterophora</taxon>
        <taxon>Lyssacinosida</taxon>
        <taxon>Leucopsacidae</taxon>
        <taxon>Oopsacas</taxon>
    </lineage>
</organism>
<dbReference type="AlphaFoldDB" id="A0AAV7JVK9"/>
<dbReference type="EMBL" id="JAKMXF010000296">
    <property type="protein sequence ID" value="KAI6652952.1"/>
    <property type="molecule type" value="Genomic_DNA"/>
</dbReference>
<evidence type="ECO:0000313" key="2">
    <source>
        <dbReference type="Proteomes" id="UP001165289"/>
    </source>
</evidence>
<protein>
    <submittedName>
        <fullName evidence="1">Uncharacterized protein</fullName>
    </submittedName>
</protein>
<name>A0AAV7JVK9_9METZ</name>